<dbReference type="InterPro" id="IPR003739">
    <property type="entry name" value="Lys_aminomutase/Glu_NH3_mut"/>
</dbReference>
<evidence type="ECO:0000256" key="8">
    <source>
        <dbReference type="ARBA" id="ARBA00023235"/>
    </source>
</evidence>
<accession>A0A1B7LIF2</accession>
<feature type="modified residue" description="N6-(pyridoxal phosphate)lysine" evidence="10">
    <location>
        <position position="387"/>
    </location>
</feature>
<dbReference type="Gene3D" id="3.20.20.70">
    <property type="entry name" value="Aldolase class I"/>
    <property type="match status" value="1"/>
</dbReference>
<dbReference type="SUPFAM" id="SSF102114">
    <property type="entry name" value="Radical SAM enzymes"/>
    <property type="match status" value="1"/>
</dbReference>
<comment type="cofactor">
    <cofactor evidence="1 10">
        <name>pyridoxal 5'-phosphate</name>
        <dbReference type="ChEBI" id="CHEBI:597326"/>
    </cofactor>
</comment>
<evidence type="ECO:0000256" key="7">
    <source>
        <dbReference type="ARBA" id="ARBA00023014"/>
    </source>
</evidence>
<dbReference type="GO" id="GO:0046872">
    <property type="term" value="F:metal ion binding"/>
    <property type="evidence" value="ECO:0007669"/>
    <property type="project" value="UniProtKB-KW"/>
</dbReference>
<reference evidence="12 13" key="1">
    <citation type="submission" date="2016-04" db="EMBL/GenBank/DDBJ databases">
        <authorList>
            <person name="Evans L.H."/>
            <person name="Alamgir A."/>
            <person name="Owens N."/>
            <person name="Weber N.D."/>
            <person name="Virtaneva K."/>
            <person name="Barbian K."/>
            <person name="Babar A."/>
            <person name="Rosenke K."/>
        </authorList>
    </citation>
    <scope>NUCLEOTIDE SEQUENCE [LARGE SCALE GENOMIC DNA]</scope>
    <source>
        <strain evidence="12 13">LMa1</strain>
    </source>
</reference>
<dbReference type="InterPro" id="IPR007197">
    <property type="entry name" value="rSAM"/>
</dbReference>
<evidence type="ECO:0000256" key="5">
    <source>
        <dbReference type="ARBA" id="ARBA00022898"/>
    </source>
</evidence>
<dbReference type="STRING" id="1838280.A6M21_16835"/>
<dbReference type="CDD" id="cd01335">
    <property type="entry name" value="Radical_SAM"/>
    <property type="match status" value="1"/>
</dbReference>
<evidence type="ECO:0000256" key="4">
    <source>
        <dbReference type="ARBA" id="ARBA00022723"/>
    </source>
</evidence>
<dbReference type="Pfam" id="PF12544">
    <property type="entry name" value="LAM_C"/>
    <property type="match status" value="1"/>
</dbReference>
<dbReference type="RefSeq" id="WP_066666346.1">
    <property type="nucleotide sequence ID" value="NZ_LYVF01000022.1"/>
</dbReference>
<evidence type="ECO:0000256" key="9">
    <source>
        <dbReference type="PIRSR" id="PIRSR004911-1"/>
    </source>
</evidence>
<evidence type="ECO:0000313" key="13">
    <source>
        <dbReference type="Proteomes" id="UP000078532"/>
    </source>
</evidence>
<dbReference type="Gene3D" id="6.10.140.1170">
    <property type="match status" value="1"/>
</dbReference>
<dbReference type="GO" id="GO:0016869">
    <property type="term" value="F:intramolecular aminotransferase activity"/>
    <property type="evidence" value="ECO:0007669"/>
    <property type="project" value="InterPro"/>
</dbReference>
<gene>
    <name evidence="12" type="ORF">A6M21_16835</name>
</gene>
<dbReference type="PROSITE" id="PS51918">
    <property type="entry name" value="RADICAL_SAM"/>
    <property type="match status" value="1"/>
</dbReference>
<dbReference type="InterPro" id="IPR030801">
    <property type="entry name" value="Glu_2_3_NH3_mut"/>
</dbReference>
<dbReference type="PANTHER" id="PTHR30538">
    <property type="entry name" value="LYSINE 2,3-AMINOMUTASE-RELATED"/>
    <property type="match status" value="1"/>
</dbReference>
<evidence type="ECO:0000259" key="11">
    <source>
        <dbReference type="PROSITE" id="PS51918"/>
    </source>
</evidence>
<evidence type="ECO:0000313" key="12">
    <source>
        <dbReference type="EMBL" id="OAT86347.1"/>
    </source>
</evidence>
<feature type="binding site" evidence="9">
    <location>
        <position position="179"/>
    </location>
    <ligand>
        <name>[4Fe-4S] cluster</name>
        <dbReference type="ChEBI" id="CHEBI:49883"/>
        <note>4Fe-4S-S-AdoMet</note>
    </ligand>
</feature>
<dbReference type="GO" id="GO:0051539">
    <property type="term" value="F:4 iron, 4 sulfur cluster binding"/>
    <property type="evidence" value="ECO:0007669"/>
    <property type="project" value="UniProtKB-KW"/>
</dbReference>
<dbReference type="Proteomes" id="UP000078532">
    <property type="component" value="Unassembled WGS sequence"/>
</dbReference>
<dbReference type="NCBIfam" id="TIGR04368">
    <property type="entry name" value="Glu_2_3_NH3_mut"/>
    <property type="match status" value="1"/>
</dbReference>
<keyword evidence="8" id="KW-0413">Isomerase</keyword>
<feature type="domain" description="Radical SAM core" evidence="11">
    <location>
        <begin position="161"/>
        <end position="382"/>
    </location>
</feature>
<keyword evidence="5 10" id="KW-0663">Pyridoxal phosphate</keyword>
<dbReference type="OrthoDB" id="9768064at2"/>
<evidence type="ECO:0000256" key="6">
    <source>
        <dbReference type="ARBA" id="ARBA00023004"/>
    </source>
</evidence>
<keyword evidence="4 9" id="KW-0479">Metal-binding</keyword>
<keyword evidence="6" id="KW-0408">Iron</keyword>
<dbReference type="InterPro" id="IPR013785">
    <property type="entry name" value="Aldolase_TIM"/>
</dbReference>
<dbReference type="InterPro" id="IPR058240">
    <property type="entry name" value="rSAM_sf"/>
</dbReference>
<protein>
    <submittedName>
        <fullName evidence="12">Glutamate 2,3-aminomutase</fullName>
    </submittedName>
</protein>
<dbReference type="SFLD" id="SFLDG01070">
    <property type="entry name" value="PLP-dependent"/>
    <property type="match status" value="1"/>
</dbReference>
<dbReference type="PANTHER" id="PTHR30538:SF1">
    <property type="entry name" value="L-LYSINE 2,3-AMINOMUTASE"/>
    <property type="match status" value="1"/>
</dbReference>
<dbReference type="EMBL" id="LYVF01000022">
    <property type="protein sequence ID" value="OAT86347.1"/>
    <property type="molecule type" value="Genomic_DNA"/>
</dbReference>
<sequence length="425" mass="48725">MALYPMPRGEVTAQEKREISLRRAAELKKRIEDYLRIKDQISTGFDLTATMEAKKKEIMACFGAGENDWQDWRWQLKHRISDPDLLGRLMHLEPEYIDGIKKVGRRFRWAISPYYATLVTSDRPGGPVWRQAVPDIRELDISGYEDPMAEEFTSPAPGITRRYPDRLIINVTNQCAMYCRHCQRRRNIGEVDRHKPVAVFKEALDYIRNNPEIRDVLITGGDALMLSDQMLDWLLGELDGIGHVEIKRIGTRVIVTMPQRITPQLCAVLEKHPPVYINTQFNHPREVTAEAAAACDRLIRAGVVLGNQAVLLKDVNNDPHVMKKLNQQLLRIRVRPYYIFHAKQVKGTGHFVTSVDEGIEIMDKLRGYTSGLAVPAYIINAPNGFGKTPVLPRYVIGRDDHHITLRTWEKRLIQYPSESSSKLVR</sequence>
<dbReference type="PIRSF" id="PIRSF004911">
    <property type="entry name" value="DUF160"/>
    <property type="match status" value="1"/>
</dbReference>
<proteinExistence type="predicted"/>
<keyword evidence="13" id="KW-1185">Reference proteome</keyword>
<organism evidence="12 13">
    <name type="scientific">Desulfotomaculum copahuensis</name>
    <dbReference type="NCBI Taxonomy" id="1838280"/>
    <lineage>
        <taxon>Bacteria</taxon>
        <taxon>Bacillati</taxon>
        <taxon>Bacillota</taxon>
        <taxon>Clostridia</taxon>
        <taxon>Eubacteriales</taxon>
        <taxon>Desulfotomaculaceae</taxon>
        <taxon>Desulfotomaculum</taxon>
    </lineage>
</organism>
<dbReference type="SFLD" id="SFLDF00290">
    <property type="entry name" value="glutamate_2_3-aminomutase"/>
    <property type="match status" value="1"/>
</dbReference>
<dbReference type="Pfam" id="PF04055">
    <property type="entry name" value="Radical_SAM"/>
    <property type="match status" value="1"/>
</dbReference>
<dbReference type="AlphaFoldDB" id="A0A1B7LIF2"/>
<keyword evidence="3" id="KW-0949">S-adenosyl-L-methionine</keyword>
<feature type="binding site" evidence="9">
    <location>
        <position position="182"/>
    </location>
    <ligand>
        <name>[4Fe-4S] cluster</name>
        <dbReference type="ChEBI" id="CHEBI:49883"/>
        <note>4Fe-4S-S-AdoMet</note>
    </ligand>
</feature>
<keyword evidence="7 9" id="KW-0411">Iron-sulfur</keyword>
<dbReference type="NCBIfam" id="TIGR00238">
    <property type="entry name" value="KamA family radical SAM protein"/>
    <property type="match status" value="1"/>
</dbReference>
<evidence type="ECO:0000256" key="2">
    <source>
        <dbReference type="ARBA" id="ARBA00022485"/>
    </source>
</evidence>
<feature type="binding site" evidence="9">
    <location>
        <position position="175"/>
    </location>
    <ligand>
        <name>[4Fe-4S] cluster</name>
        <dbReference type="ChEBI" id="CHEBI:49883"/>
        <note>4Fe-4S-S-AdoMet</note>
    </ligand>
</feature>
<comment type="caution">
    <text evidence="12">The sequence shown here is derived from an EMBL/GenBank/DDBJ whole genome shotgun (WGS) entry which is preliminary data.</text>
</comment>
<dbReference type="SFLD" id="SFLDS00029">
    <property type="entry name" value="Radical_SAM"/>
    <property type="match status" value="1"/>
</dbReference>
<dbReference type="InterPro" id="IPR025895">
    <property type="entry name" value="LAM_C_dom"/>
</dbReference>
<evidence type="ECO:0000256" key="1">
    <source>
        <dbReference type="ARBA" id="ARBA00001933"/>
    </source>
</evidence>
<evidence type="ECO:0000256" key="10">
    <source>
        <dbReference type="PIRSR" id="PIRSR603739-50"/>
    </source>
</evidence>
<name>A0A1B7LIF2_9FIRM</name>
<evidence type="ECO:0000256" key="3">
    <source>
        <dbReference type="ARBA" id="ARBA00022691"/>
    </source>
</evidence>
<keyword evidence="2 9" id="KW-0004">4Fe-4S</keyword>